<organism evidence="9">
    <name type="scientific">bioreactor metagenome</name>
    <dbReference type="NCBI Taxonomy" id="1076179"/>
    <lineage>
        <taxon>unclassified sequences</taxon>
        <taxon>metagenomes</taxon>
        <taxon>ecological metagenomes</taxon>
    </lineage>
</organism>
<gene>
    <name evidence="9" type="primary">dctM_84</name>
    <name evidence="9" type="ORF">SDC9_173064</name>
</gene>
<dbReference type="EMBL" id="VSSQ01074905">
    <property type="protein sequence ID" value="MPN25652.1"/>
    <property type="molecule type" value="Genomic_DNA"/>
</dbReference>
<proteinExistence type="predicted"/>
<dbReference type="Pfam" id="PF06808">
    <property type="entry name" value="DctM"/>
    <property type="match status" value="1"/>
</dbReference>
<keyword evidence="6 7" id="KW-0472">Membrane</keyword>
<evidence type="ECO:0000256" key="6">
    <source>
        <dbReference type="ARBA" id="ARBA00023136"/>
    </source>
</evidence>
<dbReference type="InterPro" id="IPR010656">
    <property type="entry name" value="DctM"/>
</dbReference>
<protein>
    <submittedName>
        <fullName evidence="9">C4-dicarboxylate TRAP transporter large permease protein DctM</fullName>
    </submittedName>
</protein>
<accession>A0A645GI42</accession>
<dbReference type="InterPro" id="IPR004681">
    <property type="entry name" value="TRAP_DctM"/>
</dbReference>
<keyword evidence="2" id="KW-1003">Cell membrane</keyword>
<feature type="transmembrane region" description="Helical" evidence="7">
    <location>
        <begin position="115"/>
        <end position="133"/>
    </location>
</feature>
<comment type="caution">
    <text evidence="9">The sequence shown here is derived from an EMBL/GenBank/DDBJ whole genome shotgun (WGS) entry which is preliminary data.</text>
</comment>
<evidence type="ECO:0000256" key="7">
    <source>
        <dbReference type="SAM" id="Phobius"/>
    </source>
</evidence>
<reference evidence="9" key="1">
    <citation type="submission" date="2019-08" db="EMBL/GenBank/DDBJ databases">
        <authorList>
            <person name="Kucharzyk K."/>
            <person name="Murdoch R.W."/>
            <person name="Higgins S."/>
            <person name="Loffler F."/>
        </authorList>
    </citation>
    <scope>NUCLEOTIDE SEQUENCE</scope>
</reference>
<dbReference type="PANTHER" id="PTHR33362:SF2">
    <property type="entry name" value="TRAP TRANSPORTER LARGE PERMEASE PROTEIN"/>
    <property type="match status" value="1"/>
</dbReference>
<dbReference type="GO" id="GO:0005886">
    <property type="term" value="C:plasma membrane"/>
    <property type="evidence" value="ECO:0007669"/>
    <property type="project" value="UniProtKB-SubCell"/>
</dbReference>
<keyword evidence="5 7" id="KW-1133">Transmembrane helix</keyword>
<dbReference type="GO" id="GO:0022857">
    <property type="term" value="F:transmembrane transporter activity"/>
    <property type="evidence" value="ECO:0007669"/>
    <property type="project" value="TreeGrafter"/>
</dbReference>
<dbReference type="PANTHER" id="PTHR33362">
    <property type="entry name" value="SIALIC ACID TRAP TRANSPORTER PERMEASE PROTEIN SIAT-RELATED"/>
    <property type="match status" value="1"/>
</dbReference>
<feature type="transmembrane region" description="Helical" evidence="7">
    <location>
        <begin position="75"/>
        <end position="95"/>
    </location>
</feature>
<sequence length="141" mass="15218">MLAVATAFSRYVTLQQIPAKVASFIMGITSNELIIMLLINLFLLLVGCVVDNIPALTILAPILLPLAQQCGLSTIEFGVVIVLNTCIGLITPPYGPSLYLGNMIAKSKFEDSIKYLIPMFIAMVAVLMLLTYVPSISSILL</sequence>
<evidence type="ECO:0000256" key="1">
    <source>
        <dbReference type="ARBA" id="ARBA00004429"/>
    </source>
</evidence>
<evidence type="ECO:0000256" key="4">
    <source>
        <dbReference type="ARBA" id="ARBA00022692"/>
    </source>
</evidence>
<keyword evidence="4 7" id="KW-0812">Transmembrane</keyword>
<feature type="domain" description="TRAP C4-dicarboxylate transport system permease DctM subunit" evidence="8">
    <location>
        <begin position="2"/>
        <end position="136"/>
    </location>
</feature>
<name>A0A645GI42_9ZZZZ</name>
<evidence type="ECO:0000313" key="9">
    <source>
        <dbReference type="EMBL" id="MPN25652.1"/>
    </source>
</evidence>
<evidence type="ECO:0000256" key="2">
    <source>
        <dbReference type="ARBA" id="ARBA00022475"/>
    </source>
</evidence>
<evidence type="ECO:0000259" key="8">
    <source>
        <dbReference type="Pfam" id="PF06808"/>
    </source>
</evidence>
<feature type="transmembrane region" description="Helical" evidence="7">
    <location>
        <begin position="33"/>
        <end position="63"/>
    </location>
</feature>
<keyword evidence="3" id="KW-0997">Cell inner membrane</keyword>
<dbReference type="AlphaFoldDB" id="A0A645GI42"/>
<evidence type="ECO:0000256" key="3">
    <source>
        <dbReference type="ARBA" id="ARBA00022519"/>
    </source>
</evidence>
<evidence type="ECO:0000256" key="5">
    <source>
        <dbReference type="ARBA" id="ARBA00022989"/>
    </source>
</evidence>
<comment type="subcellular location">
    <subcellularLocation>
        <location evidence="1">Cell inner membrane</location>
        <topology evidence="1">Multi-pass membrane protein</topology>
    </subcellularLocation>
</comment>